<evidence type="ECO:0000313" key="7">
    <source>
        <dbReference type="Proteomes" id="UP001365542"/>
    </source>
</evidence>
<organism evidence="6 7">
    <name type="scientific">Orbilia ellipsospora</name>
    <dbReference type="NCBI Taxonomy" id="2528407"/>
    <lineage>
        <taxon>Eukaryota</taxon>
        <taxon>Fungi</taxon>
        <taxon>Dikarya</taxon>
        <taxon>Ascomycota</taxon>
        <taxon>Pezizomycotina</taxon>
        <taxon>Orbiliomycetes</taxon>
        <taxon>Orbiliales</taxon>
        <taxon>Orbiliaceae</taxon>
        <taxon>Orbilia</taxon>
    </lineage>
</organism>
<feature type="repeat" description="ANK" evidence="3">
    <location>
        <begin position="1216"/>
        <end position="1248"/>
    </location>
</feature>
<dbReference type="PANTHER" id="PTHR24198">
    <property type="entry name" value="ANKYRIN REPEAT AND PROTEIN KINASE DOMAIN-CONTAINING PROTEIN"/>
    <property type="match status" value="1"/>
</dbReference>
<dbReference type="Gene3D" id="3.40.50.300">
    <property type="entry name" value="P-loop containing nucleotide triphosphate hydrolases"/>
    <property type="match status" value="1"/>
</dbReference>
<feature type="repeat" description="ANK" evidence="3">
    <location>
        <begin position="1008"/>
        <end position="1040"/>
    </location>
</feature>
<accession>A0AAV9WR87</accession>
<dbReference type="InterPro" id="IPR035994">
    <property type="entry name" value="Nucleoside_phosphorylase_sf"/>
</dbReference>
<dbReference type="Pfam" id="PF00023">
    <property type="entry name" value="Ank"/>
    <property type="match status" value="2"/>
</dbReference>
<feature type="repeat" description="ANK" evidence="3">
    <location>
        <begin position="875"/>
        <end position="907"/>
    </location>
</feature>
<evidence type="ECO:0000313" key="6">
    <source>
        <dbReference type="EMBL" id="KAK6523121.1"/>
    </source>
</evidence>
<dbReference type="EMBL" id="JAVHJO010000019">
    <property type="protein sequence ID" value="KAK6523121.1"/>
    <property type="molecule type" value="Genomic_DNA"/>
</dbReference>
<feature type="repeat" description="ANK" evidence="3">
    <location>
        <begin position="1044"/>
        <end position="1076"/>
    </location>
</feature>
<sequence>MLDSEHPNLETTATDRNSYTLGSIGEHNIVIATLPKGQTGTNSAAAVAVQMVNTFPNIKFGLMVGIGGGVPPKVRLGDVVVSVPGLTDPGVIQWDLGKAVEGGSGFERTGTLDNPPRSLLTALSKVETKHALGVFKIPDYLVELKEKYPSLAPKYLKSEALEDVAFKLNAPHIEKITDEEEEEEEDDDENTCRFCDKTKTFKENNRGMLVHFGLIASGNKVVKDAKVRNQINKELGGKVLCFEMEAAGLSNVFPCLVIRGICDYADAHKNKIWQEHAAAVAAAFSKELLGYVQVTQVEQEKPAKELLNQISDIVSRIEVQVTKLKSNWDQKENREVLQWLTEADYGLIHTDKIREKQAGTGEWFLESPQFREWYQNAAQTIFCPGRPGAGKTIITATVIDRILKLHGQDDQIGIAYIYFNYKNVNEQKTEKVFASLLKQLTQKLPEVPTCMKELYQQHKKNNTHPVIEEYLKTLDTVASLHSKVFILIDALDECDTSCREAILSGIISFQSRSPVNIFLTSRPIPDIERFFMNKPRLEIYGSENDLKQYMEENCKPILRVLNDRRDLWEEIMRRTIDAANGIFLLVKLRLDSLGSMISENEILKMIEKGPGSDSVYDDAYEEVMNRIYDQPKRSSQHAIRALSWITGSKRLLTTLEFRHALGVQIGQSKFDERDIPDLERLISLCCGLLMIDQESDVIRLVHYTAQEYLMKMQKQWLPQMESNLAESCITYLLYDTFVQEGASATREDFDSRLELYPLYDYAARYWGHHAHEAAIEEKPLVLRLLVSYTAVSACSQVLAMTNYYGDKVNSKWTWLHLAAFFGMHGLIKTLLSGETELDAQDHIAQTPLSVAAKRGHIEVVKLLAEKGAAVEVTDGERSALSLTAAEGHQAVANFLIERGANIESTESFFYRTPLMFAVMFKRQAMVTLLLKHGANLNAKDFYESDSLWFALETGDESIVRLLVEKGSNIDRWDKYGRTPLMRMIEKGDEAMVRVLVDCGAGLEVVNKSGQTPLLLAMEQRREATARLLIEKGADVESSKYVDGYGRTPLCWAAFHGQLAIVKALVEKYADPDSKATAHLSPLSQAAGRGHKEVVIYLLQKGANIESTDWYRARTPLSWAAEGGSEATVRVLVERGANIGAVDREKITPLSWAARSGREAVARILIESGANLEARDSYGYTSLISAAQEGHEAVVRMLIEKGADLESGYKNASGRFRSRTALLWAAGQGQEAVVRLLVEKGANIEATDYMDHTPLTLAIEEGHDTIANFLVEKGAKC</sequence>
<keyword evidence="1" id="KW-0677">Repeat</keyword>
<evidence type="ECO:0000256" key="3">
    <source>
        <dbReference type="PROSITE-ProRule" id="PRU00023"/>
    </source>
</evidence>
<dbReference type="AlphaFoldDB" id="A0AAV9WR87"/>
<feature type="repeat" description="ANK" evidence="3">
    <location>
        <begin position="942"/>
        <end position="974"/>
    </location>
</feature>
<dbReference type="Pfam" id="PF24883">
    <property type="entry name" value="NPHP3_N"/>
    <property type="match status" value="1"/>
</dbReference>
<dbReference type="Pfam" id="PF22939">
    <property type="entry name" value="WHD_GPIID"/>
    <property type="match status" value="1"/>
</dbReference>
<dbReference type="InterPro" id="IPR027417">
    <property type="entry name" value="P-loop_NTPase"/>
</dbReference>
<dbReference type="InterPro" id="IPR056884">
    <property type="entry name" value="NPHP3-like_N"/>
</dbReference>
<dbReference type="PROSITE" id="PS50088">
    <property type="entry name" value="ANK_REPEAT"/>
    <property type="match status" value="13"/>
</dbReference>
<feature type="repeat" description="ANK" evidence="3">
    <location>
        <begin position="843"/>
        <end position="875"/>
    </location>
</feature>
<dbReference type="GO" id="GO:0003824">
    <property type="term" value="F:catalytic activity"/>
    <property type="evidence" value="ECO:0007669"/>
    <property type="project" value="InterPro"/>
</dbReference>
<dbReference type="Pfam" id="PF12796">
    <property type="entry name" value="Ank_2"/>
    <property type="match status" value="4"/>
</dbReference>
<feature type="repeat" description="ANK" evidence="3">
    <location>
        <begin position="1077"/>
        <end position="1109"/>
    </location>
</feature>
<evidence type="ECO:0000259" key="5">
    <source>
        <dbReference type="Pfam" id="PF24883"/>
    </source>
</evidence>
<dbReference type="Gene3D" id="3.40.50.1580">
    <property type="entry name" value="Nucleoside phosphorylase domain"/>
    <property type="match status" value="1"/>
</dbReference>
<feature type="repeat" description="ANK" evidence="3">
    <location>
        <begin position="975"/>
        <end position="1007"/>
    </location>
</feature>
<evidence type="ECO:0000259" key="4">
    <source>
        <dbReference type="Pfam" id="PF22939"/>
    </source>
</evidence>
<dbReference type="Proteomes" id="UP001365542">
    <property type="component" value="Unassembled WGS sequence"/>
</dbReference>
<dbReference type="Gene3D" id="1.25.40.20">
    <property type="entry name" value="Ankyrin repeat-containing domain"/>
    <property type="match status" value="2"/>
</dbReference>
<keyword evidence="7" id="KW-1185">Reference proteome</keyword>
<feature type="repeat" description="ANK" evidence="3">
    <location>
        <begin position="1249"/>
        <end position="1276"/>
    </location>
</feature>
<dbReference type="InterPro" id="IPR054471">
    <property type="entry name" value="GPIID_WHD"/>
</dbReference>
<dbReference type="PANTHER" id="PTHR24198:SF165">
    <property type="entry name" value="ANKYRIN REPEAT-CONTAINING PROTEIN-RELATED"/>
    <property type="match status" value="1"/>
</dbReference>
<feature type="repeat" description="ANK" evidence="3">
    <location>
        <begin position="1177"/>
        <end position="1209"/>
    </location>
</feature>
<feature type="repeat" description="ANK" evidence="3">
    <location>
        <begin position="1144"/>
        <end position="1176"/>
    </location>
</feature>
<evidence type="ECO:0000256" key="1">
    <source>
        <dbReference type="ARBA" id="ARBA00022737"/>
    </source>
</evidence>
<dbReference type="SUPFAM" id="SSF48403">
    <property type="entry name" value="Ankyrin repeat"/>
    <property type="match status" value="2"/>
</dbReference>
<protein>
    <recommendedName>
        <fullName evidence="8">Nucleoside phosphorylase domain-containing protein</fullName>
    </recommendedName>
</protein>
<dbReference type="GO" id="GO:0009116">
    <property type="term" value="P:nucleoside metabolic process"/>
    <property type="evidence" value="ECO:0007669"/>
    <property type="project" value="InterPro"/>
</dbReference>
<dbReference type="PRINTS" id="PR01415">
    <property type="entry name" value="ANKYRIN"/>
</dbReference>
<dbReference type="InterPro" id="IPR036770">
    <property type="entry name" value="Ankyrin_rpt-contain_sf"/>
</dbReference>
<feature type="domain" description="Nephrocystin 3-like N-terminal" evidence="5">
    <location>
        <begin position="359"/>
        <end position="522"/>
    </location>
</feature>
<comment type="caution">
    <text evidence="6">The sequence shown here is derived from an EMBL/GenBank/DDBJ whole genome shotgun (WGS) entry which is preliminary data.</text>
</comment>
<proteinExistence type="predicted"/>
<evidence type="ECO:0008006" key="8">
    <source>
        <dbReference type="Google" id="ProtNLM"/>
    </source>
</evidence>
<dbReference type="SUPFAM" id="SSF53167">
    <property type="entry name" value="Purine and uridine phosphorylases"/>
    <property type="match status" value="1"/>
</dbReference>
<name>A0AAV9WR87_9PEZI</name>
<dbReference type="SMART" id="SM00248">
    <property type="entry name" value="ANK"/>
    <property type="match status" value="14"/>
</dbReference>
<gene>
    <name evidence="6" type="ORF">TWF694_006016</name>
</gene>
<feature type="domain" description="GPI inositol-deacylase winged helix" evidence="4">
    <location>
        <begin position="633"/>
        <end position="712"/>
    </location>
</feature>
<reference evidence="6 7" key="1">
    <citation type="submission" date="2019-10" db="EMBL/GenBank/DDBJ databases">
        <authorList>
            <person name="Palmer J.M."/>
        </authorList>
    </citation>
    <scope>NUCLEOTIDE SEQUENCE [LARGE SCALE GENOMIC DNA]</scope>
    <source>
        <strain evidence="6 7">TWF694</strain>
    </source>
</reference>
<dbReference type="PROSITE" id="PS50297">
    <property type="entry name" value="ANK_REP_REGION"/>
    <property type="match status" value="11"/>
</dbReference>
<feature type="repeat" description="ANK" evidence="3">
    <location>
        <begin position="909"/>
        <end position="941"/>
    </location>
</feature>
<keyword evidence="2 3" id="KW-0040">ANK repeat</keyword>
<dbReference type="InterPro" id="IPR002110">
    <property type="entry name" value="Ankyrin_rpt"/>
</dbReference>
<evidence type="ECO:0000256" key="2">
    <source>
        <dbReference type="ARBA" id="ARBA00023043"/>
    </source>
</evidence>
<feature type="repeat" description="ANK" evidence="3">
    <location>
        <begin position="1111"/>
        <end position="1143"/>
    </location>
</feature>
<dbReference type="SUPFAM" id="SSF52540">
    <property type="entry name" value="P-loop containing nucleoside triphosphate hydrolases"/>
    <property type="match status" value="1"/>
</dbReference>